<keyword evidence="5" id="KW-1185">Reference proteome</keyword>
<gene>
    <name evidence="4" type="ORF">L1857_21395</name>
</gene>
<name>A0ABY4NYQ9_9PSEU</name>
<evidence type="ECO:0000256" key="1">
    <source>
        <dbReference type="SAM" id="MobiDB-lite"/>
    </source>
</evidence>
<evidence type="ECO:0000313" key="4">
    <source>
        <dbReference type="EMBL" id="UQS25188.1"/>
    </source>
</evidence>
<dbReference type="InterPro" id="IPR024534">
    <property type="entry name" value="JetD_C"/>
</dbReference>
<evidence type="ECO:0000259" key="3">
    <source>
        <dbReference type="Pfam" id="PF11795"/>
    </source>
</evidence>
<dbReference type="Proteomes" id="UP000830158">
    <property type="component" value="Chromosome"/>
</dbReference>
<feature type="domain" description="DUF3322" evidence="3">
    <location>
        <begin position="5"/>
        <end position="186"/>
    </location>
</feature>
<evidence type="ECO:0000313" key="5">
    <source>
        <dbReference type="Proteomes" id="UP000830158"/>
    </source>
</evidence>
<organism evidence="4 5">
    <name type="scientific">Amycolatopsis thermalba</name>
    <dbReference type="NCBI Taxonomy" id="944492"/>
    <lineage>
        <taxon>Bacteria</taxon>
        <taxon>Bacillati</taxon>
        <taxon>Actinomycetota</taxon>
        <taxon>Actinomycetes</taxon>
        <taxon>Pseudonocardiales</taxon>
        <taxon>Pseudonocardiaceae</taxon>
        <taxon>Amycolatopsis</taxon>
    </lineage>
</organism>
<dbReference type="Pfam" id="PF11795">
    <property type="entry name" value="DUF3322"/>
    <property type="match status" value="1"/>
</dbReference>
<feature type="region of interest" description="Disordered" evidence="1">
    <location>
        <begin position="318"/>
        <end position="342"/>
    </location>
</feature>
<dbReference type="Pfam" id="PF09983">
    <property type="entry name" value="JetD_C"/>
    <property type="match status" value="1"/>
</dbReference>
<proteinExistence type="predicted"/>
<dbReference type="InterPro" id="IPR024537">
    <property type="entry name" value="DUF3322"/>
</dbReference>
<dbReference type="EMBL" id="CP091196">
    <property type="protein sequence ID" value="UQS25188.1"/>
    <property type="molecule type" value="Genomic_DNA"/>
</dbReference>
<evidence type="ECO:0000259" key="2">
    <source>
        <dbReference type="Pfam" id="PF09983"/>
    </source>
</evidence>
<reference evidence="4" key="1">
    <citation type="submission" date="2022-01" db="EMBL/GenBank/DDBJ databases">
        <title>PSI-footprinting approach for the identification of protein synthesis inhibitor producers.</title>
        <authorList>
            <person name="Handel F."/>
            <person name="Kulik A."/>
            <person name="Wex K.W."/>
            <person name="Berscheid A."/>
            <person name="Saur J.S."/>
            <person name="Winkler A."/>
            <person name="Wibberg D."/>
            <person name="Kalinowski J."/>
            <person name="Broetz-Oesterhelt H."/>
            <person name="Mast Y."/>
        </authorList>
    </citation>
    <scope>NUCLEOTIDE SEQUENCE</scope>
    <source>
        <strain evidence="4">KNN 49.3e</strain>
    </source>
</reference>
<dbReference type="RefSeq" id="WP_116109682.1">
    <property type="nucleotide sequence ID" value="NZ_CP091196.1"/>
</dbReference>
<accession>A0ABY4NYQ9</accession>
<sequence>MKTPADVLGDIRRRLDRTWAGDVAGATTSWPHRFALGTTTKTQLEAGWQTIYQPRIRQWRDWARGRPVRLHTQQKRVYTTTQDIPTHLEIVDVGSAAAVVGDGWERRLAKARAHLTRVTTHFPAAADPALVIRTANRYEDTDFELLLTVAAWFQAHDASGYTPRQVPIPGVHSKWLNTHQPLILALTGRDSLGLLPKHPARIHFSYLDPTYQASGARRHDSATVGDSVTPAYAPTVVIISENKDTAIHFPPITGGIAVEGGGFGGKTAAAFPWLTAAPHLYYWGDIDAHGYEILNGWRDDGVPVASILMDTTTYDTYEPYGTNTDQRGQRLEPGSPKSLPHLTPDERAVYERLTDPMFRGYRRIEQERIPLHTAASVVTARTASSNGH</sequence>
<protein>
    <submittedName>
        <fullName evidence="4">DUF2220 family protein</fullName>
    </submittedName>
</protein>
<feature type="domain" description="Wadjet protein JetD C-terminal" evidence="2">
    <location>
        <begin position="196"/>
        <end position="375"/>
    </location>
</feature>